<dbReference type="Pfam" id="PF08240">
    <property type="entry name" value="ADH_N"/>
    <property type="match status" value="1"/>
</dbReference>
<proteinExistence type="predicted"/>
<evidence type="ECO:0000256" key="3">
    <source>
        <dbReference type="ARBA" id="ARBA00023002"/>
    </source>
</evidence>
<dbReference type="SMART" id="SM00829">
    <property type="entry name" value="PKS_ER"/>
    <property type="match status" value="1"/>
</dbReference>
<evidence type="ECO:0000259" key="4">
    <source>
        <dbReference type="SMART" id="SM00829"/>
    </source>
</evidence>
<dbReference type="Gene3D" id="3.90.180.10">
    <property type="entry name" value="Medium-chain alcohol dehydrogenases, catalytic domain"/>
    <property type="match status" value="1"/>
</dbReference>
<keyword evidence="1" id="KW-0479">Metal-binding</keyword>
<dbReference type="InterPro" id="IPR020843">
    <property type="entry name" value="ER"/>
</dbReference>
<dbReference type="InterPro" id="IPR011032">
    <property type="entry name" value="GroES-like_sf"/>
</dbReference>
<dbReference type="GO" id="GO:0046872">
    <property type="term" value="F:metal ion binding"/>
    <property type="evidence" value="ECO:0007669"/>
    <property type="project" value="UniProtKB-KW"/>
</dbReference>
<dbReference type="GeneID" id="136810185"/>
<dbReference type="RefSeq" id="XP_066922855.1">
    <property type="nucleotide sequence ID" value="XM_067066754.1"/>
</dbReference>
<dbReference type="InterPro" id="IPR050129">
    <property type="entry name" value="Zn_alcohol_dh"/>
</dbReference>
<dbReference type="GO" id="GO:0016491">
    <property type="term" value="F:oxidoreductase activity"/>
    <property type="evidence" value="ECO:0007669"/>
    <property type="project" value="UniProtKB-KW"/>
</dbReference>
<reference evidence="5" key="1">
    <citation type="submission" date="2021-01" db="UniProtKB">
        <authorList>
            <consortium name="EnsemblMetazoa"/>
        </authorList>
    </citation>
    <scope>IDENTIFICATION</scope>
</reference>
<name>A0A7M5UUE5_9CNID</name>
<evidence type="ECO:0000313" key="5">
    <source>
        <dbReference type="EnsemblMetazoa" id="CLYHEMP004282.1"/>
    </source>
</evidence>
<dbReference type="Pfam" id="PF00107">
    <property type="entry name" value="ADH_zinc_N"/>
    <property type="match status" value="1"/>
</dbReference>
<dbReference type="SUPFAM" id="SSF50129">
    <property type="entry name" value="GroES-like"/>
    <property type="match status" value="1"/>
</dbReference>
<dbReference type="Gene3D" id="3.40.50.720">
    <property type="entry name" value="NAD(P)-binding Rossmann-like Domain"/>
    <property type="match status" value="1"/>
</dbReference>
<dbReference type="OrthoDB" id="1879366at2759"/>
<protein>
    <recommendedName>
        <fullName evidence="4">Enoyl reductase (ER) domain-containing protein</fullName>
    </recommendedName>
</protein>
<evidence type="ECO:0000313" key="6">
    <source>
        <dbReference type="Proteomes" id="UP000594262"/>
    </source>
</evidence>
<keyword evidence="2" id="KW-0862">Zinc</keyword>
<dbReference type="Proteomes" id="UP000594262">
    <property type="component" value="Unplaced"/>
</dbReference>
<dbReference type="AlphaFoldDB" id="A0A7M5UUE5"/>
<dbReference type="PANTHER" id="PTHR43401">
    <property type="entry name" value="L-THREONINE 3-DEHYDROGENASE"/>
    <property type="match status" value="1"/>
</dbReference>
<sequence length="354" mass="39260">MAGDKMKCLMKEKEEPGYTLKEIDVPIPQEGELLVKCLKSSICGSDINLFVWNDIARNIATVPFIPGHEGVSEIVKVGAGCPEEYKVGLTVCCENHFYCGTCYQCLHNQQHICQNLSQYGHGKGTIHGGFSEYSIIPTRYAYILKRNLDPEIACLLEPFGVSHQGVEKLQPKDETVLVQGCGPIGLYAVSLCKYFGAKKIIATDIVEERLQLAKQLGADVLINGLNEDLPKKVMEETNNDGVGCLLEASGAQPLVNNCFQMLRKGGTVVLIGVPKKALYVENVNRDILFKSLTLHTVHGRKIFHTWEHCERILADGKIDISATISHRFGMSEWEQAFEALMSGKCCKIMIDPQR</sequence>
<dbReference type="PANTHER" id="PTHR43401:SF2">
    <property type="entry name" value="L-THREONINE 3-DEHYDROGENASE"/>
    <property type="match status" value="1"/>
</dbReference>
<dbReference type="InterPro" id="IPR013154">
    <property type="entry name" value="ADH-like_N"/>
</dbReference>
<keyword evidence="6" id="KW-1185">Reference proteome</keyword>
<dbReference type="SUPFAM" id="SSF51735">
    <property type="entry name" value="NAD(P)-binding Rossmann-fold domains"/>
    <property type="match status" value="1"/>
</dbReference>
<accession>A0A7M5UUE5</accession>
<dbReference type="InterPro" id="IPR013149">
    <property type="entry name" value="ADH-like_C"/>
</dbReference>
<organism evidence="5 6">
    <name type="scientific">Clytia hemisphaerica</name>
    <dbReference type="NCBI Taxonomy" id="252671"/>
    <lineage>
        <taxon>Eukaryota</taxon>
        <taxon>Metazoa</taxon>
        <taxon>Cnidaria</taxon>
        <taxon>Hydrozoa</taxon>
        <taxon>Hydroidolina</taxon>
        <taxon>Leptothecata</taxon>
        <taxon>Obeliida</taxon>
        <taxon>Clytiidae</taxon>
        <taxon>Clytia</taxon>
    </lineage>
</organism>
<evidence type="ECO:0000256" key="2">
    <source>
        <dbReference type="ARBA" id="ARBA00022833"/>
    </source>
</evidence>
<evidence type="ECO:0000256" key="1">
    <source>
        <dbReference type="ARBA" id="ARBA00022723"/>
    </source>
</evidence>
<feature type="domain" description="Enoyl reductase (ER)" evidence="4">
    <location>
        <begin position="45"/>
        <end position="350"/>
    </location>
</feature>
<dbReference type="EnsemblMetazoa" id="CLYHEMT004282.1">
    <property type="protein sequence ID" value="CLYHEMP004282.1"/>
    <property type="gene ID" value="CLYHEMG004282"/>
</dbReference>
<keyword evidence="3" id="KW-0560">Oxidoreductase</keyword>
<dbReference type="InterPro" id="IPR036291">
    <property type="entry name" value="NAD(P)-bd_dom_sf"/>
</dbReference>